<gene>
    <name evidence="2" type="ORF">ABU178_18170</name>
</gene>
<feature type="transmembrane region" description="Helical" evidence="1">
    <location>
        <begin position="7"/>
        <end position="23"/>
    </location>
</feature>
<dbReference type="Proteomes" id="UP001611251">
    <property type="component" value="Unassembled WGS sequence"/>
</dbReference>
<keyword evidence="1" id="KW-0472">Membrane</keyword>
<keyword evidence="1" id="KW-1133">Transmembrane helix</keyword>
<keyword evidence="1" id="KW-0812">Transmembrane</keyword>
<protein>
    <submittedName>
        <fullName evidence="2">Uncharacterized protein</fullName>
    </submittedName>
</protein>
<organism evidence="2 3">
    <name type="scientific">Pantoea osteomyelitidis</name>
    <dbReference type="NCBI Taxonomy" id="3230026"/>
    <lineage>
        <taxon>Bacteria</taxon>
        <taxon>Pseudomonadati</taxon>
        <taxon>Pseudomonadota</taxon>
        <taxon>Gammaproteobacteria</taxon>
        <taxon>Enterobacterales</taxon>
        <taxon>Erwiniaceae</taxon>
        <taxon>Pantoea</taxon>
    </lineage>
</organism>
<dbReference type="RefSeq" id="WP_397217551.1">
    <property type="nucleotide sequence ID" value="NZ_JBGFSN010000010.1"/>
</dbReference>
<comment type="caution">
    <text evidence="2">The sequence shown here is derived from an EMBL/GenBank/DDBJ whole genome shotgun (WGS) entry which is preliminary data.</text>
</comment>
<evidence type="ECO:0000313" key="2">
    <source>
        <dbReference type="EMBL" id="MFH8136078.1"/>
    </source>
</evidence>
<reference evidence="2 3" key="1">
    <citation type="submission" date="2024-08" db="EMBL/GenBank/DDBJ databases">
        <title>Pantoea ronii - a newly identified human opportunistic pathogen.</title>
        <authorList>
            <person name="Keidar-Friedman D."/>
            <person name="Sorek N."/>
            <person name="Leshin-Carmel D."/>
            <person name="Tsur A."/>
            <person name="Amsalem M."/>
            <person name="Tolkach D."/>
            <person name="Brosh-Nissimov T."/>
        </authorList>
    </citation>
    <scope>NUCLEOTIDE SEQUENCE [LARGE SCALE GENOMIC DNA]</scope>
    <source>
        <strain evidence="2 3">AA23256</strain>
    </source>
</reference>
<accession>A0ABW7Q0G4</accession>
<sequence length="111" mass="12812">MLPKLRLVIPALACLTLLIYWLMPHYNAEDEAYYVSVFCAIHHDDPQQFLPDMQRVIEGGNSDYALQKIHYIPALGKHVVDAWQQLGEQDQLKARQDNHACQQVLATQLQR</sequence>
<keyword evidence="3" id="KW-1185">Reference proteome</keyword>
<evidence type="ECO:0000256" key="1">
    <source>
        <dbReference type="SAM" id="Phobius"/>
    </source>
</evidence>
<evidence type="ECO:0000313" key="3">
    <source>
        <dbReference type="Proteomes" id="UP001611251"/>
    </source>
</evidence>
<dbReference type="EMBL" id="JBGFSN010000010">
    <property type="protein sequence ID" value="MFH8136078.1"/>
    <property type="molecule type" value="Genomic_DNA"/>
</dbReference>
<name>A0ABW7Q0G4_9GAMM</name>
<proteinExistence type="predicted"/>